<dbReference type="PANTHER" id="PTHR42760:SF133">
    <property type="entry name" value="3-OXOACYL-[ACYL-CARRIER-PROTEIN] REDUCTASE"/>
    <property type="match status" value="1"/>
</dbReference>
<dbReference type="Proteomes" id="UP000774617">
    <property type="component" value="Unassembled WGS sequence"/>
</dbReference>
<reference evidence="6 7" key="1">
    <citation type="journal article" date="2021" name="Nat. Commun.">
        <title>Genetic determinants of endophytism in the Arabidopsis root mycobiome.</title>
        <authorList>
            <person name="Mesny F."/>
            <person name="Miyauchi S."/>
            <person name="Thiergart T."/>
            <person name="Pickel B."/>
            <person name="Atanasova L."/>
            <person name="Karlsson M."/>
            <person name="Huettel B."/>
            <person name="Barry K.W."/>
            <person name="Haridas S."/>
            <person name="Chen C."/>
            <person name="Bauer D."/>
            <person name="Andreopoulos W."/>
            <person name="Pangilinan J."/>
            <person name="LaButti K."/>
            <person name="Riley R."/>
            <person name="Lipzen A."/>
            <person name="Clum A."/>
            <person name="Drula E."/>
            <person name="Henrissat B."/>
            <person name="Kohler A."/>
            <person name="Grigoriev I.V."/>
            <person name="Martin F.M."/>
            <person name="Hacquard S."/>
        </authorList>
    </citation>
    <scope>NUCLEOTIDE SEQUENCE [LARGE SCALE GENOMIC DNA]</scope>
    <source>
        <strain evidence="6 7">MPI-SDFR-AT-0080</strain>
    </source>
</reference>
<evidence type="ECO:0000256" key="5">
    <source>
        <dbReference type="SAM" id="MobiDB-lite"/>
    </source>
</evidence>
<evidence type="ECO:0008006" key="8">
    <source>
        <dbReference type="Google" id="ProtNLM"/>
    </source>
</evidence>
<organism evidence="6 7">
    <name type="scientific">Macrophomina phaseolina</name>
    <dbReference type="NCBI Taxonomy" id="35725"/>
    <lineage>
        <taxon>Eukaryota</taxon>
        <taxon>Fungi</taxon>
        <taxon>Dikarya</taxon>
        <taxon>Ascomycota</taxon>
        <taxon>Pezizomycotina</taxon>
        <taxon>Dothideomycetes</taxon>
        <taxon>Dothideomycetes incertae sedis</taxon>
        <taxon>Botryosphaeriales</taxon>
        <taxon>Botryosphaeriaceae</taxon>
        <taxon>Macrophomina</taxon>
    </lineage>
</organism>
<comment type="similarity">
    <text evidence="1 4">Belongs to the short-chain dehydrogenases/reductases (SDR) family.</text>
</comment>
<dbReference type="PRINTS" id="PR00081">
    <property type="entry name" value="GDHRDH"/>
</dbReference>
<feature type="compositionally biased region" description="Polar residues" evidence="5">
    <location>
        <begin position="126"/>
        <end position="136"/>
    </location>
</feature>
<evidence type="ECO:0000256" key="1">
    <source>
        <dbReference type="ARBA" id="ARBA00006484"/>
    </source>
</evidence>
<dbReference type="InterPro" id="IPR020904">
    <property type="entry name" value="Sc_DH/Rdtase_CS"/>
</dbReference>
<dbReference type="SUPFAM" id="SSF51735">
    <property type="entry name" value="NAD(P)-binding Rossmann-fold domains"/>
    <property type="match status" value="1"/>
</dbReference>
<gene>
    <name evidence="6" type="ORF">B0J12DRAFT_352711</name>
</gene>
<proteinExistence type="inferred from homology"/>
<evidence type="ECO:0000256" key="2">
    <source>
        <dbReference type="ARBA" id="ARBA00022857"/>
    </source>
</evidence>
<dbReference type="InterPro" id="IPR036291">
    <property type="entry name" value="NAD(P)-bd_dom_sf"/>
</dbReference>
<name>A0ABQ8FUV6_9PEZI</name>
<feature type="region of interest" description="Disordered" evidence="5">
    <location>
        <begin position="125"/>
        <end position="149"/>
    </location>
</feature>
<accession>A0ABQ8FUV6</accession>
<protein>
    <recommendedName>
        <fullName evidence="8">Short-chain dehydrogenase/reductase SDR</fullName>
    </recommendedName>
</protein>
<sequence>MPSRIAPRTLNLPTSMPKPTLRRPPTRASSSYTHPSLAGHHALITGGSRGIGKAIAARLSSLSAHTTIIGRNAPTLRSALHEITAASPASPSTPLQPAHGYVVGDISTKGFWEMLSRSLILRHTLPASNPSTSQRSGAGAEQDEEQAAQPHTFDPAPLTLLINAAGVTHNALLVRQSPSAAEDVVQTNLMGTVWGCKVLGKALIGNAKQWRKQPSKGEGELLKGGLSIVNVSSLLAVQGGVGSAAYAASKAGVLGLTRALAGEMGPLGVRVNAIVPGYIETDMTAAMQTAAREKALERIPLKRFGTVEEIADAAVFLATNQYANNCVINLDGGMSAVSNQSCPA</sequence>
<comment type="caution">
    <text evidence="6">The sequence shown here is derived from an EMBL/GenBank/DDBJ whole genome shotgun (WGS) entry which is preliminary data.</text>
</comment>
<dbReference type="PROSITE" id="PS00061">
    <property type="entry name" value="ADH_SHORT"/>
    <property type="match status" value="1"/>
</dbReference>
<keyword evidence="3" id="KW-0560">Oxidoreductase</keyword>
<evidence type="ECO:0000313" key="6">
    <source>
        <dbReference type="EMBL" id="KAH7028361.1"/>
    </source>
</evidence>
<keyword evidence="7" id="KW-1185">Reference proteome</keyword>
<dbReference type="Pfam" id="PF00106">
    <property type="entry name" value="adh_short"/>
    <property type="match status" value="1"/>
</dbReference>
<dbReference type="InterPro" id="IPR002347">
    <property type="entry name" value="SDR_fam"/>
</dbReference>
<dbReference type="PANTHER" id="PTHR42760">
    <property type="entry name" value="SHORT-CHAIN DEHYDROGENASES/REDUCTASES FAMILY MEMBER"/>
    <property type="match status" value="1"/>
</dbReference>
<dbReference type="PRINTS" id="PR00080">
    <property type="entry name" value="SDRFAMILY"/>
</dbReference>
<evidence type="ECO:0000256" key="3">
    <source>
        <dbReference type="ARBA" id="ARBA00023002"/>
    </source>
</evidence>
<dbReference type="Pfam" id="PF13561">
    <property type="entry name" value="adh_short_C2"/>
    <property type="match status" value="1"/>
</dbReference>
<keyword evidence="2" id="KW-0521">NADP</keyword>
<dbReference type="EMBL" id="JAGTJR010000050">
    <property type="protein sequence ID" value="KAH7028361.1"/>
    <property type="molecule type" value="Genomic_DNA"/>
</dbReference>
<evidence type="ECO:0000313" key="7">
    <source>
        <dbReference type="Proteomes" id="UP000774617"/>
    </source>
</evidence>
<feature type="region of interest" description="Disordered" evidence="5">
    <location>
        <begin position="1"/>
        <end position="34"/>
    </location>
</feature>
<evidence type="ECO:0000256" key="4">
    <source>
        <dbReference type="RuleBase" id="RU000363"/>
    </source>
</evidence>
<dbReference type="Gene3D" id="3.40.50.720">
    <property type="entry name" value="NAD(P)-binding Rossmann-like Domain"/>
    <property type="match status" value="1"/>
</dbReference>